<dbReference type="Gene3D" id="3.40.47.10">
    <property type="match status" value="2"/>
</dbReference>
<evidence type="ECO:0000259" key="8">
    <source>
        <dbReference type="Pfam" id="PF00108"/>
    </source>
</evidence>
<dbReference type="InterPro" id="IPR020616">
    <property type="entry name" value="Thiolase_N"/>
</dbReference>
<feature type="active site" description="Acyl-thioester intermediate" evidence="6">
    <location>
        <position position="88"/>
    </location>
</feature>
<comment type="similarity">
    <text evidence="1 7">Belongs to the thiolase-like superfamily. Thiolase family.</text>
</comment>
<dbReference type="InterPro" id="IPR002155">
    <property type="entry name" value="Thiolase"/>
</dbReference>
<sequence length="404" mass="42574">MREAVICEPVRTPIGRYNGMFKSLTAVELGVVALQGLLARTGIAPEAVEDVIVGHCYPSMEAPAIGRVIALDAGLPVTVPGMQIDRRCGSGLQSVIQAAMQVASGTNDLVVAGGAESMSNVVFHSTDMRWGGAKTGVTVHDALARGRTTAGGKHYPVPGGMLETAENLRRQYDIPRRQQDELAVRSHERAVAAQKEGLLAETIVPVTITDRTGERVIDTDEHPRADTSVDILAKLKPVLAKSDPEATVTAGNSSGQNDAASMCLVTTSQRAAELGLEPLVRIVSWGVAGVPPNVMGIGPVPATEVALARAGLGLSDIDLIELNEAFAAQALACMREWKFTDADLERTNVHGSGISLGHPVGATGGRMLATLARELNRRNLRFGLETMCIGGGQGLAAVFERVQR</sequence>
<dbReference type="InterPro" id="IPR020617">
    <property type="entry name" value="Thiolase_C"/>
</dbReference>
<protein>
    <recommendedName>
        <fullName evidence="5">Probable acetyl-CoA acetyltransferase</fullName>
        <ecNumber evidence="2">2.3.1.9</ecNumber>
    </recommendedName>
</protein>
<dbReference type="FunFam" id="3.40.47.10:FF:000010">
    <property type="entry name" value="Acetyl-CoA acetyltransferase (Thiolase)"/>
    <property type="match status" value="1"/>
</dbReference>
<evidence type="ECO:0000256" key="6">
    <source>
        <dbReference type="PIRSR" id="PIRSR000429-1"/>
    </source>
</evidence>
<dbReference type="PIRSF" id="PIRSF000429">
    <property type="entry name" value="Ac-CoA_Ac_transf"/>
    <property type="match status" value="1"/>
</dbReference>
<dbReference type="EMBL" id="LWCS01000014">
    <property type="protein sequence ID" value="OAN40159.1"/>
    <property type="molecule type" value="Genomic_DNA"/>
</dbReference>
<accession>A0A178M109</accession>
<evidence type="ECO:0000256" key="7">
    <source>
        <dbReference type="RuleBase" id="RU003557"/>
    </source>
</evidence>
<feature type="domain" description="Thiolase N-terminal" evidence="8">
    <location>
        <begin position="5"/>
        <end position="267"/>
    </location>
</feature>
<dbReference type="RefSeq" id="WP_064280714.1">
    <property type="nucleotide sequence ID" value="NZ_LWCS01000014.1"/>
</dbReference>
<dbReference type="STRING" id="912594.AWC12_14210"/>
<keyword evidence="3 7" id="KW-0808">Transferase</keyword>
<dbReference type="PANTHER" id="PTHR18919">
    <property type="entry name" value="ACETYL-COA C-ACYLTRANSFERASE"/>
    <property type="match status" value="1"/>
</dbReference>
<dbReference type="Proteomes" id="UP000078396">
    <property type="component" value="Unassembled WGS sequence"/>
</dbReference>
<dbReference type="NCBIfam" id="TIGR01930">
    <property type="entry name" value="AcCoA-C-Actrans"/>
    <property type="match status" value="1"/>
</dbReference>
<dbReference type="PANTHER" id="PTHR18919:SF107">
    <property type="entry name" value="ACETYL-COA ACETYLTRANSFERASE, CYTOSOLIC"/>
    <property type="match status" value="1"/>
</dbReference>
<proteinExistence type="inferred from homology"/>
<reference evidence="10 11" key="1">
    <citation type="submission" date="2016-04" db="EMBL/GenBank/DDBJ databases">
        <title>Draft Genome Sequences of Staphylococcus capitis Strain H36, S. capitis Strain H65, S. cohnii Strain H62, S. hominis Strain H69, Mycobacterium iranicum Strain H39, Plantibacter sp. Strain H53, Pseudomonas oryzihabitans Strain H72, and Microbacterium sp. Strain H83, isolated from residential settings.</title>
        <authorList>
            <person name="Lymperopoulou D."/>
            <person name="Adams R.I."/>
            <person name="Lindow S."/>
            <person name="Coil D.A."/>
            <person name="Jospin G."/>
            <person name="Eisen J.A."/>
        </authorList>
    </citation>
    <scope>NUCLEOTIDE SEQUENCE [LARGE SCALE GENOMIC DNA]</scope>
    <source>
        <strain evidence="10 11">H39</strain>
    </source>
</reference>
<evidence type="ECO:0000256" key="3">
    <source>
        <dbReference type="ARBA" id="ARBA00022679"/>
    </source>
</evidence>
<feature type="active site" description="Proton acceptor" evidence="6">
    <location>
        <position position="358"/>
    </location>
</feature>
<organism evidence="10 11">
    <name type="scientific">Mycolicibacterium iranicum</name>
    <name type="common">Mycobacterium iranicum</name>
    <dbReference type="NCBI Taxonomy" id="912594"/>
    <lineage>
        <taxon>Bacteria</taxon>
        <taxon>Bacillati</taxon>
        <taxon>Actinomycetota</taxon>
        <taxon>Actinomycetes</taxon>
        <taxon>Mycobacteriales</taxon>
        <taxon>Mycobacteriaceae</taxon>
        <taxon>Mycolicibacterium</taxon>
    </lineage>
</organism>
<evidence type="ECO:0000256" key="4">
    <source>
        <dbReference type="ARBA" id="ARBA00023315"/>
    </source>
</evidence>
<dbReference type="SUPFAM" id="SSF53901">
    <property type="entry name" value="Thiolase-like"/>
    <property type="match status" value="2"/>
</dbReference>
<evidence type="ECO:0000256" key="2">
    <source>
        <dbReference type="ARBA" id="ARBA00012705"/>
    </source>
</evidence>
<evidence type="ECO:0000256" key="1">
    <source>
        <dbReference type="ARBA" id="ARBA00010982"/>
    </source>
</evidence>
<dbReference type="eggNOG" id="COG0183">
    <property type="taxonomic scope" value="Bacteria"/>
</dbReference>
<evidence type="ECO:0000259" key="9">
    <source>
        <dbReference type="Pfam" id="PF02803"/>
    </source>
</evidence>
<dbReference type="Pfam" id="PF00108">
    <property type="entry name" value="Thiolase_N"/>
    <property type="match status" value="1"/>
</dbReference>
<feature type="domain" description="Thiolase C-terminal" evidence="9">
    <location>
        <begin position="277"/>
        <end position="401"/>
    </location>
</feature>
<keyword evidence="4 7" id="KW-0012">Acyltransferase</keyword>
<dbReference type="Pfam" id="PF02803">
    <property type="entry name" value="Thiolase_C"/>
    <property type="match status" value="1"/>
</dbReference>
<dbReference type="GO" id="GO:0003985">
    <property type="term" value="F:acetyl-CoA C-acetyltransferase activity"/>
    <property type="evidence" value="ECO:0007669"/>
    <property type="project" value="UniProtKB-EC"/>
</dbReference>
<evidence type="ECO:0000256" key="5">
    <source>
        <dbReference type="ARBA" id="ARBA00040529"/>
    </source>
</evidence>
<dbReference type="InterPro" id="IPR016039">
    <property type="entry name" value="Thiolase-like"/>
</dbReference>
<dbReference type="NCBIfam" id="NF004853">
    <property type="entry name" value="PRK06205.1"/>
    <property type="match status" value="1"/>
</dbReference>
<comment type="caution">
    <text evidence="10">The sequence shown here is derived from an EMBL/GenBank/DDBJ whole genome shotgun (WGS) entry which is preliminary data.</text>
</comment>
<dbReference type="OrthoDB" id="9764638at2"/>
<feature type="active site" description="Proton acceptor" evidence="6">
    <location>
        <position position="388"/>
    </location>
</feature>
<name>A0A178M109_MYCIR</name>
<dbReference type="EC" id="2.3.1.9" evidence="2"/>
<gene>
    <name evidence="10" type="ORF">A4X20_15035</name>
</gene>
<evidence type="ECO:0000313" key="11">
    <source>
        <dbReference type="Proteomes" id="UP000078396"/>
    </source>
</evidence>
<evidence type="ECO:0000313" key="10">
    <source>
        <dbReference type="EMBL" id="OAN40159.1"/>
    </source>
</evidence>
<dbReference type="AlphaFoldDB" id="A0A178M109"/>
<dbReference type="CDD" id="cd00751">
    <property type="entry name" value="thiolase"/>
    <property type="match status" value="1"/>
</dbReference>